<gene>
    <name evidence="1" type="ORF">I8J31_05735</name>
</gene>
<evidence type="ECO:0000313" key="2">
    <source>
        <dbReference type="Proteomes" id="UP000628710"/>
    </source>
</evidence>
<name>A0A934JMK5_9GAMM</name>
<organism evidence="1 2">
    <name type="scientific">Marinomonas transparens</name>
    <dbReference type="NCBI Taxonomy" id="2795388"/>
    <lineage>
        <taxon>Bacteria</taxon>
        <taxon>Pseudomonadati</taxon>
        <taxon>Pseudomonadota</taxon>
        <taxon>Gammaproteobacteria</taxon>
        <taxon>Oceanospirillales</taxon>
        <taxon>Oceanospirillaceae</taxon>
        <taxon>Marinomonas</taxon>
    </lineage>
</organism>
<dbReference type="Proteomes" id="UP000628710">
    <property type="component" value="Unassembled WGS sequence"/>
</dbReference>
<keyword evidence="2" id="KW-1185">Reference proteome</keyword>
<sequence length="68" mass="7351">MSKKLAVGNSVKLNIEGSIELKSTGPTMTVVATPNCTSNLYTCEWYPSDKPTNLQTANFSADVLRKVS</sequence>
<dbReference type="InterPro" id="IPR019226">
    <property type="entry name" value="DUF2158"/>
</dbReference>
<dbReference type="EMBL" id="JAEMNX010000003">
    <property type="protein sequence ID" value="MBJ7537178.1"/>
    <property type="molecule type" value="Genomic_DNA"/>
</dbReference>
<dbReference type="Pfam" id="PF09926">
    <property type="entry name" value="DUF2158"/>
    <property type="match status" value="1"/>
</dbReference>
<proteinExistence type="predicted"/>
<accession>A0A934JMK5</accession>
<dbReference type="RefSeq" id="WP_199467314.1">
    <property type="nucleotide sequence ID" value="NZ_JAEMNX010000003.1"/>
</dbReference>
<dbReference type="AlphaFoldDB" id="A0A934JMK5"/>
<evidence type="ECO:0000313" key="1">
    <source>
        <dbReference type="EMBL" id="MBJ7537178.1"/>
    </source>
</evidence>
<comment type="caution">
    <text evidence="1">The sequence shown here is derived from an EMBL/GenBank/DDBJ whole genome shotgun (WGS) entry which is preliminary data.</text>
</comment>
<protein>
    <submittedName>
        <fullName evidence="1">DUF2158 domain-containing protein</fullName>
    </submittedName>
</protein>
<reference evidence="1" key="1">
    <citation type="submission" date="2020-12" db="EMBL/GenBank/DDBJ databases">
        <title>Marinomonas arctica sp. nov., a psychrotolerant bacterium isolated from the Arctic.</title>
        <authorList>
            <person name="Zhang Y."/>
        </authorList>
    </citation>
    <scope>NUCLEOTIDE SEQUENCE</scope>
    <source>
        <strain evidence="1">C1424</strain>
    </source>
</reference>